<feature type="transmembrane region" description="Helical" evidence="1">
    <location>
        <begin position="62"/>
        <end position="84"/>
    </location>
</feature>
<dbReference type="EMBL" id="KQ474092">
    <property type="protein sequence ID" value="KPV71676.1"/>
    <property type="molecule type" value="Genomic_DNA"/>
</dbReference>
<dbReference type="RefSeq" id="XP_018267725.1">
    <property type="nucleotide sequence ID" value="XM_018412471.1"/>
</dbReference>
<dbReference type="STRING" id="578459.A0A0P9EX16"/>
<proteinExistence type="predicted"/>
<dbReference type="Proteomes" id="UP000053890">
    <property type="component" value="Unassembled WGS sequence"/>
</dbReference>
<evidence type="ECO:0000256" key="1">
    <source>
        <dbReference type="SAM" id="Phobius"/>
    </source>
</evidence>
<dbReference type="GeneID" id="28972920"/>
<sequence length="101" mass="10890">LADVYERYGSSAQAAQSLMRGILGSVFPFFGNTCVPLSHPPSSARADSASHDRRSMYLRLGFPWASTLVGFIALAFTAVPLLFIRCASSSLSFRSSTARPD</sequence>
<name>A0A0P9EX16_RHOGW</name>
<protein>
    <submittedName>
        <fullName evidence="2">Uncharacterized protein</fullName>
    </submittedName>
</protein>
<feature type="non-terminal residue" evidence="2">
    <location>
        <position position="1"/>
    </location>
</feature>
<accession>A0A0P9EX16</accession>
<keyword evidence="1" id="KW-0812">Transmembrane</keyword>
<keyword evidence="1" id="KW-0472">Membrane</keyword>
<keyword evidence="1" id="KW-1133">Transmembrane helix</keyword>
<reference evidence="2 3" key="1">
    <citation type="journal article" date="2015" name="Front. Microbiol.">
        <title>Genome sequence of the plant growth promoting endophytic yeast Rhodotorula graminis WP1.</title>
        <authorList>
            <person name="Firrincieli A."/>
            <person name="Otillar R."/>
            <person name="Salamov A."/>
            <person name="Schmutz J."/>
            <person name="Khan Z."/>
            <person name="Redman R.S."/>
            <person name="Fleck N.D."/>
            <person name="Lindquist E."/>
            <person name="Grigoriev I.V."/>
            <person name="Doty S.L."/>
        </authorList>
    </citation>
    <scope>NUCLEOTIDE SEQUENCE [LARGE SCALE GENOMIC DNA]</scope>
    <source>
        <strain evidence="2 3">WP1</strain>
    </source>
</reference>
<evidence type="ECO:0000313" key="2">
    <source>
        <dbReference type="EMBL" id="KPV71676.1"/>
    </source>
</evidence>
<organism evidence="2 3">
    <name type="scientific">Rhodotorula graminis (strain WP1)</name>
    <dbReference type="NCBI Taxonomy" id="578459"/>
    <lineage>
        <taxon>Eukaryota</taxon>
        <taxon>Fungi</taxon>
        <taxon>Dikarya</taxon>
        <taxon>Basidiomycota</taxon>
        <taxon>Pucciniomycotina</taxon>
        <taxon>Microbotryomycetes</taxon>
        <taxon>Sporidiobolales</taxon>
        <taxon>Sporidiobolaceae</taxon>
        <taxon>Rhodotorula</taxon>
    </lineage>
</organism>
<dbReference type="OrthoDB" id="9986881at2759"/>
<evidence type="ECO:0000313" key="3">
    <source>
        <dbReference type="Proteomes" id="UP000053890"/>
    </source>
</evidence>
<dbReference type="AlphaFoldDB" id="A0A0P9EX16"/>
<gene>
    <name evidence="2" type="ORF">RHOBADRAFT_19158</name>
</gene>
<keyword evidence="3" id="KW-1185">Reference proteome</keyword>